<evidence type="ECO:0000313" key="2">
    <source>
        <dbReference type="Proteomes" id="UP001162131"/>
    </source>
</evidence>
<dbReference type="AlphaFoldDB" id="A0AAU9JQA2"/>
<dbReference type="InterPro" id="IPR027417">
    <property type="entry name" value="P-loop_NTPase"/>
</dbReference>
<dbReference type="SUPFAM" id="SSF52540">
    <property type="entry name" value="P-loop containing nucleoside triphosphate hydrolases"/>
    <property type="match status" value="1"/>
</dbReference>
<proteinExistence type="predicted"/>
<dbReference type="Gene3D" id="3.40.50.300">
    <property type="entry name" value="P-loop containing nucleotide triphosphate hydrolases"/>
    <property type="match status" value="2"/>
</dbReference>
<dbReference type="Pfam" id="PF00071">
    <property type="entry name" value="Ras"/>
    <property type="match status" value="1"/>
</dbReference>
<gene>
    <name evidence="1" type="ORF">BSTOLATCC_MIC41964</name>
</gene>
<protein>
    <submittedName>
        <fullName evidence="1">Uncharacterized protein</fullName>
    </submittedName>
</protein>
<comment type="caution">
    <text evidence="1">The sequence shown here is derived from an EMBL/GenBank/DDBJ whole genome shotgun (WGS) entry which is preliminary data.</text>
</comment>
<organism evidence="1 2">
    <name type="scientific">Blepharisma stoltei</name>
    <dbReference type="NCBI Taxonomy" id="1481888"/>
    <lineage>
        <taxon>Eukaryota</taxon>
        <taxon>Sar</taxon>
        <taxon>Alveolata</taxon>
        <taxon>Ciliophora</taxon>
        <taxon>Postciliodesmatophora</taxon>
        <taxon>Heterotrichea</taxon>
        <taxon>Heterotrichida</taxon>
        <taxon>Blepharismidae</taxon>
        <taxon>Blepharisma</taxon>
    </lineage>
</organism>
<name>A0AAU9JQA2_9CILI</name>
<dbReference type="InterPro" id="IPR001806">
    <property type="entry name" value="Small_GTPase"/>
</dbReference>
<keyword evidence="2" id="KW-1185">Reference proteome</keyword>
<dbReference type="GO" id="GO:0005525">
    <property type="term" value="F:GTP binding"/>
    <property type="evidence" value="ECO:0007669"/>
    <property type="project" value="InterPro"/>
</dbReference>
<reference evidence="1" key="1">
    <citation type="submission" date="2021-09" db="EMBL/GenBank/DDBJ databases">
        <authorList>
            <consortium name="AG Swart"/>
            <person name="Singh M."/>
            <person name="Singh A."/>
            <person name="Seah K."/>
            <person name="Emmerich C."/>
        </authorList>
    </citation>
    <scope>NUCLEOTIDE SEQUENCE</scope>
    <source>
        <strain evidence="1">ATCC30299</strain>
    </source>
</reference>
<dbReference type="EMBL" id="CAJZBQ010000041">
    <property type="protein sequence ID" value="CAG9326691.1"/>
    <property type="molecule type" value="Genomic_DNA"/>
</dbReference>
<evidence type="ECO:0000313" key="1">
    <source>
        <dbReference type="EMBL" id="CAG9326691.1"/>
    </source>
</evidence>
<dbReference type="GO" id="GO:0003924">
    <property type="term" value="F:GTPase activity"/>
    <property type="evidence" value="ECO:0007669"/>
    <property type="project" value="InterPro"/>
</dbReference>
<sequence>MKISSRCLVIGAPQVGKTSFISQYLYSYLPPNHSQTIHPKVYKYTLSFPPPALCLEIDEIIFLSELPDFSSAILLYDPKKPETLMHLKETLEILKSKTDKMFGCIMVALVTKRDRLGKGKALAKSFGVKFLTADIKSRDSVQRCFAFSLKWARKNLIWEARKNALALRESLKSFRLV</sequence>
<accession>A0AAU9JQA2</accession>
<dbReference type="Proteomes" id="UP001162131">
    <property type="component" value="Unassembled WGS sequence"/>
</dbReference>